<feature type="transmembrane region" description="Helical" evidence="9">
    <location>
        <begin position="164"/>
        <end position="187"/>
    </location>
</feature>
<dbReference type="RefSeq" id="WP_253054556.1">
    <property type="nucleotide sequence ID" value="NZ_JAMXWN010000008.1"/>
</dbReference>
<feature type="transmembrane region" description="Helical" evidence="9">
    <location>
        <begin position="112"/>
        <end position="132"/>
    </location>
</feature>
<feature type="transmembrane region" description="Helical" evidence="9">
    <location>
        <begin position="12"/>
        <end position="36"/>
    </location>
</feature>
<dbReference type="InterPro" id="IPR024529">
    <property type="entry name" value="ECF_trnsprt_substrate-spec"/>
</dbReference>
<dbReference type="InterPro" id="IPR025720">
    <property type="entry name" value="RibU"/>
</dbReference>
<name>A0ABW1WF88_9BACL</name>
<evidence type="ECO:0000256" key="5">
    <source>
        <dbReference type="ARBA" id="ARBA00022692"/>
    </source>
</evidence>
<keyword evidence="6 9" id="KW-1133">Transmembrane helix</keyword>
<evidence type="ECO:0000256" key="6">
    <source>
        <dbReference type="ARBA" id="ARBA00022989"/>
    </source>
</evidence>
<keyword evidence="3 8" id="KW-0813">Transport</keyword>
<evidence type="ECO:0000256" key="3">
    <source>
        <dbReference type="ARBA" id="ARBA00022448"/>
    </source>
</evidence>
<dbReference type="PANTHER" id="PTHR38438:SF1">
    <property type="entry name" value="RIBOFLAVIN TRANSPORTER RIBU"/>
    <property type="match status" value="1"/>
</dbReference>
<feature type="transmembrane region" description="Helical" evidence="9">
    <location>
        <begin position="83"/>
        <end position="100"/>
    </location>
</feature>
<evidence type="ECO:0000313" key="10">
    <source>
        <dbReference type="EMBL" id="MFC6386863.1"/>
    </source>
</evidence>
<keyword evidence="11" id="KW-1185">Reference proteome</keyword>
<reference evidence="11" key="1">
    <citation type="journal article" date="2019" name="Int. J. Syst. Evol. Microbiol.">
        <title>The Global Catalogue of Microorganisms (GCM) 10K type strain sequencing project: providing services to taxonomists for standard genome sequencing and annotation.</title>
        <authorList>
            <consortium name="The Broad Institute Genomics Platform"/>
            <consortium name="The Broad Institute Genome Sequencing Center for Infectious Disease"/>
            <person name="Wu L."/>
            <person name="Ma J."/>
        </authorList>
    </citation>
    <scope>NUCLEOTIDE SEQUENCE [LARGE SCALE GENOMIC DNA]</scope>
    <source>
        <strain evidence="11">CCUG 42001</strain>
    </source>
</reference>
<evidence type="ECO:0000256" key="1">
    <source>
        <dbReference type="ARBA" id="ARBA00004651"/>
    </source>
</evidence>
<protein>
    <recommendedName>
        <fullName evidence="8">Riboflavin transporter</fullName>
    </recommendedName>
</protein>
<organism evidence="10 11">
    <name type="scientific">Sporolactobacillus kofuensis</name>
    <dbReference type="NCBI Taxonomy" id="269672"/>
    <lineage>
        <taxon>Bacteria</taxon>
        <taxon>Bacillati</taxon>
        <taxon>Bacillota</taxon>
        <taxon>Bacilli</taxon>
        <taxon>Bacillales</taxon>
        <taxon>Sporolactobacillaceae</taxon>
        <taxon>Sporolactobacillus</taxon>
    </lineage>
</organism>
<dbReference type="EMBL" id="JBHSTQ010000008">
    <property type="protein sequence ID" value="MFC6386863.1"/>
    <property type="molecule type" value="Genomic_DNA"/>
</dbReference>
<evidence type="ECO:0000256" key="9">
    <source>
        <dbReference type="SAM" id="Phobius"/>
    </source>
</evidence>
<dbReference type="PIRSF" id="PIRSF037778">
    <property type="entry name" value="UCP037778_transp_RibU"/>
    <property type="match status" value="1"/>
</dbReference>
<dbReference type="Proteomes" id="UP001596267">
    <property type="component" value="Unassembled WGS sequence"/>
</dbReference>
<proteinExistence type="inferred from homology"/>
<feature type="transmembrane region" description="Helical" evidence="9">
    <location>
        <begin position="43"/>
        <end position="63"/>
    </location>
</feature>
<comment type="function">
    <text evidence="8">Probably a riboflavin-binding protein that interacts with the energy-coupling factor (ECF) ABC-transporter complex.</text>
</comment>
<dbReference type="Gene3D" id="1.10.1760.20">
    <property type="match status" value="1"/>
</dbReference>
<keyword evidence="5 9" id="KW-0812">Transmembrane</keyword>
<evidence type="ECO:0000256" key="2">
    <source>
        <dbReference type="ARBA" id="ARBA00005540"/>
    </source>
</evidence>
<comment type="caution">
    <text evidence="10">The sequence shown here is derived from an EMBL/GenBank/DDBJ whole genome shotgun (WGS) entry which is preliminary data.</text>
</comment>
<keyword evidence="7 8" id="KW-0472">Membrane</keyword>
<evidence type="ECO:0000256" key="7">
    <source>
        <dbReference type="ARBA" id="ARBA00023136"/>
    </source>
</evidence>
<evidence type="ECO:0000256" key="4">
    <source>
        <dbReference type="ARBA" id="ARBA00022475"/>
    </source>
</evidence>
<dbReference type="PANTHER" id="PTHR38438">
    <property type="entry name" value="RIBOFLAVIN TRANSPORTER RIBU"/>
    <property type="match status" value="1"/>
</dbReference>
<evidence type="ECO:0000313" key="11">
    <source>
        <dbReference type="Proteomes" id="UP001596267"/>
    </source>
</evidence>
<gene>
    <name evidence="10" type="ORF">ACFP7A_09630</name>
</gene>
<keyword evidence="4 8" id="KW-1003">Cell membrane</keyword>
<dbReference type="Pfam" id="PF12822">
    <property type="entry name" value="ECF_trnsprt"/>
    <property type="match status" value="1"/>
</dbReference>
<accession>A0ABW1WF88</accession>
<comment type="similarity">
    <text evidence="2 8">Belongs to the prokaryotic riboflavin transporter (P-RFT) (TC 2.A.87) family.</text>
</comment>
<sequence length="201" mass="21737">MKTLSLKKLVLISLLSTLGFLIMLIAFPIPMFPVFLTMDFSDLPAIIGALILGPGAGIAIEAIKNILHVLLSGSLTVVPIGELANFTAGSIFILVTWGFYRRKSSIRSLVTGMVTATVIMTLIMSVVNYYLIFPGYALFLGLSVNTAVGIAQSANHSIHSLLTLIVYGIMPFNLLKGVALTLIMIPVSTRLKQFIQRRLVA</sequence>
<comment type="subcellular location">
    <subcellularLocation>
        <location evidence="1">Cell membrane</location>
        <topology evidence="1">Multi-pass membrane protein</topology>
    </subcellularLocation>
</comment>
<evidence type="ECO:0000256" key="8">
    <source>
        <dbReference type="PIRNR" id="PIRNR037778"/>
    </source>
</evidence>